<dbReference type="InterPro" id="IPR036259">
    <property type="entry name" value="MFS_trans_sf"/>
</dbReference>
<feature type="transmembrane region" description="Helical" evidence="1">
    <location>
        <begin position="62"/>
        <end position="82"/>
    </location>
</feature>
<keyword evidence="1" id="KW-0812">Transmembrane</keyword>
<organism evidence="2 3">
    <name type="scientific">Granulicella pectinivorans</name>
    <dbReference type="NCBI Taxonomy" id="474950"/>
    <lineage>
        <taxon>Bacteria</taxon>
        <taxon>Pseudomonadati</taxon>
        <taxon>Acidobacteriota</taxon>
        <taxon>Terriglobia</taxon>
        <taxon>Terriglobales</taxon>
        <taxon>Acidobacteriaceae</taxon>
        <taxon>Granulicella</taxon>
    </lineage>
</organism>
<dbReference type="InterPro" id="IPR010699">
    <property type="entry name" value="DUF1275"/>
</dbReference>
<dbReference type="AlphaFoldDB" id="A0A1I6N129"/>
<evidence type="ECO:0000256" key="1">
    <source>
        <dbReference type="SAM" id="Phobius"/>
    </source>
</evidence>
<reference evidence="2 3" key="1">
    <citation type="submission" date="2016-10" db="EMBL/GenBank/DDBJ databases">
        <authorList>
            <person name="de Groot N.N."/>
        </authorList>
    </citation>
    <scope>NUCLEOTIDE SEQUENCE [LARGE SCALE GENOMIC DNA]</scope>
    <source>
        <strain evidence="2 3">DSM 21001</strain>
    </source>
</reference>
<feature type="transmembrane region" description="Helical" evidence="1">
    <location>
        <begin position="12"/>
        <end position="31"/>
    </location>
</feature>
<feature type="transmembrane region" description="Helical" evidence="1">
    <location>
        <begin position="179"/>
        <end position="202"/>
    </location>
</feature>
<dbReference type="OrthoDB" id="7057004at2"/>
<feature type="transmembrane region" description="Helical" evidence="1">
    <location>
        <begin position="208"/>
        <end position="225"/>
    </location>
</feature>
<keyword evidence="3" id="KW-1185">Reference proteome</keyword>
<evidence type="ECO:0000313" key="2">
    <source>
        <dbReference type="EMBL" id="SFS21672.1"/>
    </source>
</evidence>
<dbReference type="PANTHER" id="PTHR37314">
    <property type="entry name" value="SLR0142 PROTEIN"/>
    <property type="match status" value="1"/>
</dbReference>
<gene>
    <name evidence="2" type="ORF">SAMN05421771_4287</name>
</gene>
<dbReference type="RefSeq" id="WP_089843701.1">
    <property type="nucleotide sequence ID" value="NZ_FOZL01000002.1"/>
</dbReference>
<proteinExistence type="predicted"/>
<dbReference type="EMBL" id="FOZL01000002">
    <property type="protein sequence ID" value="SFS21672.1"/>
    <property type="molecule type" value="Genomic_DNA"/>
</dbReference>
<protein>
    <submittedName>
        <fullName evidence="2">Uncharacterized membrane protein YoaK, UPF0700 family</fullName>
    </submittedName>
</protein>
<keyword evidence="1" id="KW-1133">Transmembrane helix</keyword>
<dbReference type="Proteomes" id="UP000199024">
    <property type="component" value="Unassembled WGS sequence"/>
</dbReference>
<accession>A0A1I6N129</accession>
<dbReference type="PANTHER" id="PTHR37314:SF4">
    <property type="entry name" value="UPF0700 TRANSMEMBRANE PROTEIN YOAK"/>
    <property type="match status" value="1"/>
</dbReference>
<feature type="transmembrane region" description="Helical" evidence="1">
    <location>
        <begin position="38"/>
        <end position="56"/>
    </location>
</feature>
<dbReference type="Pfam" id="PF06912">
    <property type="entry name" value="DUF1275"/>
    <property type="match status" value="1"/>
</dbReference>
<name>A0A1I6N129_9BACT</name>
<keyword evidence="1" id="KW-0472">Membrane</keyword>
<feature type="transmembrane region" description="Helical" evidence="1">
    <location>
        <begin position="87"/>
        <end position="105"/>
    </location>
</feature>
<sequence>MTDTTPLRDPLASLVGACLLAGTGGMLDVIVFLNQNHVFACAMTGNVIFMAVAAVGRDWVQVGRHGVLLVAFFLGIAGSMFLRTRRAAVFGIALQIVALVGLGFVPRGVSPVMVTVVIAFSASLQVATFRKVDGMAYNSAFVTGNLRSVAEAAYLLLFPREHAAIAEVEKTDPEEQQRAVARGLTLVCGAFLVGALLGAWLAPRWGNRSLWVVAVPLVVTLGIAWRHRRAMEAANAEG</sequence>
<dbReference type="SUPFAM" id="SSF103473">
    <property type="entry name" value="MFS general substrate transporter"/>
    <property type="match status" value="1"/>
</dbReference>
<evidence type="ECO:0000313" key="3">
    <source>
        <dbReference type="Proteomes" id="UP000199024"/>
    </source>
</evidence>
<feature type="transmembrane region" description="Helical" evidence="1">
    <location>
        <begin position="111"/>
        <end position="129"/>
    </location>
</feature>